<dbReference type="OMA" id="HIMLPAD"/>
<dbReference type="Proteomes" id="UP000054558">
    <property type="component" value="Unassembled WGS sequence"/>
</dbReference>
<dbReference type="GO" id="GO:0004674">
    <property type="term" value="F:protein serine/threonine kinase activity"/>
    <property type="evidence" value="ECO:0000318"/>
    <property type="project" value="GO_Central"/>
</dbReference>
<name>A0A1Y1IJ68_KLENI</name>
<sequence>MASSKDCPSGKRRYRLEGHLFEVDERYECIRLVGKGAFGVVCAAKDVRTGAEVAIKKIINATENKLEAQRTVRELRIMKNLKHDNIIGIKDVMRPADKGFHDVYIVTELMDIDLHRAMRTLAISGEHVRILVHQLLKGVQYMHERGVIHRDLKPSNCLINYDSTLKICDLGLARNQNLYGPMTEYVVTRWYRAPELLISQDMYGPEIDIWAVGCIFGELLAGSVLFPGKNYLEQLRLIVRFVGTPLEEDLEFVGNDRAKAYIWDLAPHSAGVSLEARFPSASAEARDLLEQLLRFDPSKRITAKEALRHPYFGDARTDTDCGEEMTTDYYEDSTVEVTERNIRAVLLKEIKEFHSSGEEESAKRRRIL</sequence>
<dbReference type="SUPFAM" id="SSF56112">
    <property type="entry name" value="Protein kinase-like (PK-like)"/>
    <property type="match status" value="1"/>
</dbReference>
<evidence type="ECO:0000256" key="7">
    <source>
        <dbReference type="PROSITE-ProRule" id="PRU10141"/>
    </source>
</evidence>
<feature type="domain" description="Protein kinase" evidence="9">
    <location>
        <begin position="27"/>
        <end position="312"/>
    </location>
</feature>
<evidence type="ECO:0000256" key="2">
    <source>
        <dbReference type="ARBA" id="ARBA00022527"/>
    </source>
</evidence>
<dbReference type="OrthoDB" id="192887at2759"/>
<dbReference type="InterPro" id="IPR000719">
    <property type="entry name" value="Prot_kinase_dom"/>
</dbReference>
<reference evidence="10 11" key="1">
    <citation type="journal article" date="2014" name="Nat. Commun.">
        <title>Klebsormidium flaccidum genome reveals primary factors for plant terrestrial adaptation.</title>
        <authorList>
            <person name="Hori K."/>
            <person name="Maruyama F."/>
            <person name="Fujisawa T."/>
            <person name="Togashi T."/>
            <person name="Yamamoto N."/>
            <person name="Seo M."/>
            <person name="Sato S."/>
            <person name="Yamada T."/>
            <person name="Mori H."/>
            <person name="Tajima N."/>
            <person name="Moriyama T."/>
            <person name="Ikeuchi M."/>
            <person name="Watanabe M."/>
            <person name="Wada H."/>
            <person name="Kobayashi K."/>
            <person name="Saito M."/>
            <person name="Masuda T."/>
            <person name="Sasaki-Sekimoto Y."/>
            <person name="Mashiguchi K."/>
            <person name="Awai K."/>
            <person name="Shimojima M."/>
            <person name="Masuda S."/>
            <person name="Iwai M."/>
            <person name="Nobusawa T."/>
            <person name="Narise T."/>
            <person name="Kondo S."/>
            <person name="Saito H."/>
            <person name="Sato R."/>
            <person name="Murakawa M."/>
            <person name="Ihara Y."/>
            <person name="Oshima-Yamada Y."/>
            <person name="Ohtaka K."/>
            <person name="Satoh M."/>
            <person name="Sonobe K."/>
            <person name="Ishii M."/>
            <person name="Ohtani R."/>
            <person name="Kanamori-Sato M."/>
            <person name="Honoki R."/>
            <person name="Miyazaki D."/>
            <person name="Mochizuki H."/>
            <person name="Umetsu J."/>
            <person name="Higashi K."/>
            <person name="Shibata D."/>
            <person name="Kamiya Y."/>
            <person name="Sato N."/>
            <person name="Nakamura Y."/>
            <person name="Tabata S."/>
            <person name="Ida S."/>
            <person name="Kurokawa K."/>
            <person name="Ohta H."/>
        </authorList>
    </citation>
    <scope>NUCLEOTIDE SEQUENCE [LARGE SCALE GENOMIC DNA]</scope>
    <source>
        <strain evidence="10 11">NIES-2285</strain>
    </source>
</reference>
<evidence type="ECO:0000256" key="1">
    <source>
        <dbReference type="ARBA" id="ARBA00008832"/>
    </source>
</evidence>
<evidence type="ECO:0000256" key="6">
    <source>
        <dbReference type="ARBA" id="ARBA00022840"/>
    </source>
</evidence>
<dbReference type="Gene3D" id="1.10.510.10">
    <property type="entry name" value="Transferase(Phosphotransferase) domain 1"/>
    <property type="match status" value="1"/>
</dbReference>
<keyword evidence="4 7" id="KW-0547">Nucleotide-binding</keyword>
<dbReference type="PROSITE" id="PS00108">
    <property type="entry name" value="PROTEIN_KINASE_ST"/>
    <property type="match status" value="1"/>
</dbReference>
<dbReference type="InterPro" id="IPR011009">
    <property type="entry name" value="Kinase-like_dom_sf"/>
</dbReference>
<comment type="similarity">
    <text evidence="1">Belongs to the protein kinase superfamily. CMGC Ser/Thr protein kinase family. MAP kinase subfamily.</text>
</comment>
<dbReference type="AlphaFoldDB" id="A0A1Y1IJ68"/>
<evidence type="ECO:0000313" key="10">
    <source>
        <dbReference type="EMBL" id="GAQ90925.1"/>
    </source>
</evidence>
<proteinExistence type="inferred from homology"/>
<feature type="binding site" evidence="7">
    <location>
        <position position="57"/>
    </location>
    <ligand>
        <name>ATP</name>
        <dbReference type="ChEBI" id="CHEBI:30616"/>
    </ligand>
</feature>
<dbReference type="GO" id="GO:0035556">
    <property type="term" value="P:intracellular signal transduction"/>
    <property type="evidence" value="ECO:0000318"/>
    <property type="project" value="GO_Central"/>
</dbReference>
<dbReference type="CDD" id="cd07834">
    <property type="entry name" value="STKc_MAPK"/>
    <property type="match status" value="1"/>
</dbReference>
<dbReference type="EMBL" id="DF237651">
    <property type="protein sequence ID" value="GAQ90925.1"/>
    <property type="molecule type" value="Genomic_DNA"/>
</dbReference>
<dbReference type="GO" id="GO:0005737">
    <property type="term" value="C:cytoplasm"/>
    <property type="evidence" value="ECO:0000318"/>
    <property type="project" value="GO_Central"/>
</dbReference>
<dbReference type="PROSITE" id="PS50011">
    <property type="entry name" value="PROTEIN_KINASE_DOM"/>
    <property type="match status" value="1"/>
</dbReference>
<dbReference type="FunFam" id="1.10.510.10:FF:000439">
    <property type="entry name" value="Mitogen-activated protein kinase"/>
    <property type="match status" value="1"/>
</dbReference>
<keyword evidence="3" id="KW-0808">Transferase</keyword>
<keyword evidence="5" id="KW-0418">Kinase</keyword>
<organism evidence="10 11">
    <name type="scientific">Klebsormidium nitens</name>
    <name type="common">Green alga</name>
    <name type="synonym">Ulothrix nitens</name>
    <dbReference type="NCBI Taxonomy" id="105231"/>
    <lineage>
        <taxon>Eukaryota</taxon>
        <taxon>Viridiplantae</taxon>
        <taxon>Streptophyta</taxon>
        <taxon>Klebsormidiophyceae</taxon>
        <taxon>Klebsormidiales</taxon>
        <taxon>Klebsormidiaceae</taxon>
        <taxon>Klebsormidium</taxon>
    </lineage>
</organism>
<gene>
    <name evidence="10" type="ORF">KFL_007020125</name>
</gene>
<dbReference type="GO" id="GO:0005524">
    <property type="term" value="F:ATP binding"/>
    <property type="evidence" value="ECO:0007669"/>
    <property type="project" value="UniProtKB-UniRule"/>
</dbReference>
<evidence type="ECO:0000256" key="5">
    <source>
        <dbReference type="ARBA" id="ARBA00022777"/>
    </source>
</evidence>
<evidence type="ECO:0000259" key="9">
    <source>
        <dbReference type="PROSITE" id="PS50011"/>
    </source>
</evidence>
<evidence type="ECO:0000256" key="4">
    <source>
        <dbReference type="ARBA" id="ARBA00022741"/>
    </source>
</evidence>
<accession>A0A1Y1IJ68</accession>
<evidence type="ECO:0000256" key="3">
    <source>
        <dbReference type="ARBA" id="ARBA00022679"/>
    </source>
</evidence>
<keyword evidence="6 7" id="KW-0067">ATP-binding</keyword>
<dbReference type="FunFam" id="3.30.200.20:FF:000046">
    <property type="entry name" value="Mitogen-activated protein kinase"/>
    <property type="match status" value="1"/>
</dbReference>
<dbReference type="STRING" id="105231.A0A1Y1IJ68"/>
<dbReference type="InterPro" id="IPR050117">
    <property type="entry name" value="MAPK"/>
</dbReference>
<dbReference type="GO" id="GO:0005634">
    <property type="term" value="C:nucleus"/>
    <property type="evidence" value="ECO:0000318"/>
    <property type="project" value="GO_Central"/>
</dbReference>
<dbReference type="PROSITE" id="PS00107">
    <property type="entry name" value="PROTEIN_KINASE_ATP"/>
    <property type="match status" value="1"/>
</dbReference>
<keyword evidence="2 8" id="KW-0723">Serine/threonine-protein kinase</keyword>
<dbReference type="InterPro" id="IPR008271">
    <property type="entry name" value="Ser/Thr_kinase_AS"/>
</dbReference>
<dbReference type="Pfam" id="PF00069">
    <property type="entry name" value="Pkinase"/>
    <property type="match status" value="1"/>
</dbReference>
<keyword evidence="11" id="KW-1185">Reference proteome</keyword>
<evidence type="ECO:0000313" key="11">
    <source>
        <dbReference type="Proteomes" id="UP000054558"/>
    </source>
</evidence>
<dbReference type="SMART" id="SM00220">
    <property type="entry name" value="S_TKc"/>
    <property type="match status" value="1"/>
</dbReference>
<evidence type="ECO:0000256" key="8">
    <source>
        <dbReference type="RuleBase" id="RU000304"/>
    </source>
</evidence>
<protein>
    <recommendedName>
        <fullName evidence="9">Protein kinase domain-containing protein</fullName>
    </recommendedName>
</protein>
<dbReference type="PANTHER" id="PTHR24055">
    <property type="entry name" value="MITOGEN-ACTIVATED PROTEIN KINASE"/>
    <property type="match status" value="1"/>
</dbReference>
<dbReference type="Gene3D" id="3.30.200.20">
    <property type="entry name" value="Phosphorylase Kinase, domain 1"/>
    <property type="match status" value="1"/>
</dbReference>
<dbReference type="InterPro" id="IPR017441">
    <property type="entry name" value="Protein_kinase_ATP_BS"/>
</dbReference>